<dbReference type="Proteomes" id="UP000199004">
    <property type="component" value="Unassembled WGS sequence"/>
</dbReference>
<gene>
    <name evidence="2" type="ORF">SAMN05192576_3903</name>
</gene>
<name>A0A1H0J3U2_9ACTN</name>
<dbReference type="AlphaFoldDB" id="A0A1H0J3U2"/>
<evidence type="ECO:0000313" key="3">
    <source>
        <dbReference type="Proteomes" id="UP000199004"/>
    </source>
</evidence>
<dbReference type="InterPro" id="IPR000073">
    <property type="entry name" value="AB_hydrolase_1"/>
</dbReference>
<dbReference type="EMBL" id="FNIC01000008">
    <property type="protein sequence ID" value="SDO38386.1"/>
    <property type="molecule type" value="Genomic_DNA"/>
</dbReference>
<reference evidence="2 3" key="1">
    <citation type="submission" date="2016-10" db="EMBL/GenBank/DDBJ databases">
        <authorList>
            <person name="de Groot N.N."/>
        </authorList>
    </citation>
    <scope>NUCLEOTIDE SEQUENCE [LARGE SCALE GENOMIC DNA]</scope>
    <source>
        <strain evidence="2 3">CGMCC 1.11147</strain>
    </source>
</reference>
<sequence length="274" mass="29148">MSPSPGATTEYAVSADGTRVAYEVAGTGPALVVVEGALCHRGMGAFDELAPILADRFTVVGYDRRGRGESEPGASVYAIQREVEDLVAVLGATDPDAHVFGMSSGAALSLEAARQGLVTGRLAVYEPPFILDDSHQPDDPAFTDRLRALIADGRRTRAAKLFLRLLGMPAPIVTVLPMLPMWKHLTAAADTLPHDFEIVSRYRRGLPLPDAHYAAIATPTLVIAGGRSPDYMRHTPAAIVAQIPGARTAELEGQTHEVKADVIAPVLAEHFTRG</sequence>
<evidence type="ECO:0000313" key="2">
    <source>
        <dbReference type="EMBL" id="SDO38386.1"/>
    </source>
</evidence>
<dbReference type="PANTHER" id="PTHR43433">
    <property type="entry name" value="HYDROLASE, ALPHA/BETA FOLD FAMILY PROTEIN"/>
    <property type="match status" value="1"/>
</dbReference>
<dbReference type="PANTHER" id="PTHR43433:SF5">
    <property type="entry name" value="AB HYDROLASE-1 DOMAIN-CONTAINING PROTEIN"/>
    <property type="match status" value="1"/>
</dbReference>
<dbReference type="RefSeq" id="WP_091026480.1">
    <property type="nucleotide sequence ID" value="NZ_BKAE01000012.1"/>
</dbReference>
<evidence type="ECO:0000259" key="1">
    <source>
        <dbReference type="Pfam" id="PF12697"/>
    </source>
</evidence>
<proteinExistence type="predicted"/>
<dbReference type="Pfam" id="PF12697">
    <property type="entry name" value="Abhydrolase_6"/>
    <property type="match status" value="1"/>
</dbReference>
<keyword evidence="3" id="KW-1185">Reference proteome</keyword>
<protein>
    <submittedName>
        <fullName evidence="2">Pimeloyl-ACP methyl ester carboxylesterase</fullName>
    </submittedName>
</protein>
<dbReference type="InterPro" id="IPR050471">
    <property type="entry name" value="AB_hydrolase"/>
</dbReference>
<accession>A0A1H0J3U2</accession>
<feature type="domain" description="AB hydrolase-1" evidence="1">
    <location>
        <begin position="39"/>
        <end position="256"/>
    </location>
</feature>
<dbReference type="SUPFAM" id="SSF53474">
    <property type="entry name" value="alpha/beta-Hydrolases"/>
    <property type="match status" value="1"/>
</dbReference>
<dbReference type="Gene3D" id="3.40.50.1820">
    <property type="entry name" value="alpha/beta hydrolase"/>
    <property type="match status" value="1"/>
</dbReference>
<dbReference type="GO" id="GO:0004806">
    <property type="term" value="F:triacylglycerol lipase activity"/>
    <property type="evidence" value="ECO:0007669"/>
    <property type="project" value="TreeGrafter"/>
</dbReference>
<dbReference type="OrthoDB" id="63519at2"/>
<organism evidence="2 3">
    <name type="scientific">Nocardioides szechwanensis</name>
    <dbReference type="NCBI Taxonomy" id="1005944"/>
    <lineage>
        <taxon>Bacteria</taxon>
        <taxon>Bacillati</taxon>
        <taxon>Actinomycetota</taxon>
        <taxon>Actinomycetes</taxon>
        <taxon>Propionibacteriales</taxon>
        <taxon>Nocardioidaceae</taxon>
        <taxon>Nocardioides</taxon>
    </lineage>
</organism>
<dbReference type="GO" id="GO:0046503">
    <property type="term" value="P:glycerolipid catabolic process"/>
    <property type="evidence" value="ECO:0007669"/>
    <property type="project" value="TreeGrafter"/>
</dbReference>
<dbReference type="STRING" id="1005944.SAMN05192576_3903"/>
<dbReference type="InterPro" id="IPR029058">
    <property type="entry name" value="AB_hydrolase_fold"/>
</dbReference>